<dbReference type="InterPro" id="IPR029035">
    <property type="entry name" value="DHS-like_NAD/FAD-binding_dom"/>
</dbReference>
<evidence type="ECO:0000256" key="11">
    <source>
        <dbReference type="ARBA" id="ARBA00048670"/>
    </source>
</evidence>
<evidence type="ECO:0000256" key="1">
    <source>
        <dbReference type="ARBA" id="ARBA00004974"/>
    </source>
</evidence>
<feature type="domain" description="Thiamine pyrophosphate enzyme central" evidence="13">
    <location>
        <begin position="213"/>
        <end position="346"/>
    </location>
</feature>
<comment type="pathway">
    <text evidence="2 12">Amino-acid biosynthesis; L-valine biosynthesis; L-valine from pyruvate: step 1/4.</text>
</comment>
<evidence type="ECO:0000259" key="14">
    <source>
        <dbReference type="Pfam" id="PF02775"/>
    </source>
</evidence>
<dbReference type="Pfam" id="PF00205">
    <property type="entry name" value="TPP_enzyme_M"/>
    <property type="match status" value="1"/>
</dbReference>
<comment type="caution">
    <text evidence="16">The sequence shown here is derived from an EMBL/GenBank/DDBJ whole genome shotgun (WGS) entry which is preliminary data.</text>
</comment>
<organism evidence="16 17">
    <name type="scientific">Chengkuizengella axinellae</name>
    <dbReference type="NCBI Taxonomy" id="3064388"/>
    <lineage>
        <taxon>Bacteria</taxon>
        <taxon>Bacillati</taxon>
        <taxon>Bacillota</taxon>
        <taxon>Bacilli</taxon>
        <taxon>Bacillales</taxon>
        <taxon>Paenibacillaceae</taxon>
        <taxon>Chengkuizengella</taxon>
    </lineage>
</organism>
<feature type="domain" description="Thiamine pyrophosphate enzyme TPP-binding" evidence="14">
    <location>
        <begin position="403"/>
        <end position="551"/>
    </location>
</feature>
<evidence type="ECO:0000313" key="17">
    <source>
        <dbReference type="Proteomes" id="UP001231941"/>
    </source>
</evidence>
<dbReference type="PROSITE" id="PS00187">
    <property type="entry name" value="TPP_ENZYMES"/>
    <property type="match status" value="1"/>
</dbReference>
<evidence type="ECO:0000256" key="4">
    <source>
        <dbReference type="ARBA" id="ARBA00013145"/>
    </source>
</evidence>
<evidence type="ECO:0000259" key="15">
    <source>
        <dbReference type="Pfam" id="PF02776"/>
    </source>
</evidence>
<dbReference type="EMBL" id="JAVAMP010000013">
    <property type="protein sequence ID" value="MDP5276232.1"/>
    <property type="molecule type" value="Genomic_DNA"/>
</dbReference>
<keyword evidence="8 12" id="KW-0460">Magnesium</keyword>
<dbReference type="InterPro" id="IPR039368">
    <property type="entry name" value="AHAS_TPP"/>
</dbReference>
<evidence type="ECO:0000256" key="9">
    <source>
        <dbReference type="ARBA" id="ARBA00023052"/>
    </source>
</evidence>
<gene>
    <name evidence="16" type="primary">ilvB</name>
    <name evidence="16" type="ORF">Q5Y73_19220</name>
</gene>
<evidence type="ECO:0000256" key="3">
    <source>
        <dbReference type="ARBA" id="ARBA00007812"/>
    </source>
</evidence>
<dbReference type="Pfam" id="PF02775">
    <property type="entry name" value="TPP_enzyme_C"/>
    <property type="match status" value="1"/>
</dbReference>
<evidence type="ECO:0000256" key="7">
    <source>
        <dbReference type="ARBA" id="ARBA00022723"/>
    </source>
</evidence>
<dbReference type="CDD" id="cd02015">
    <property type="entry name" value="TPP_AHAS"/>
    <property type="match status" value="1"/>
</dbReference>
<dbReference type="Proteomes" id="UP001231941">
    <property type="component" value="Unassembled WGS sequence"/>
</dbReference>
<dbReference type="Pfam" id="PF02776">
    <property type="entry name" value="TPP_enzyme_N"/>
    <property type="match status" value="1"/>
</dbReference>
<comment type="similarity">
    <text evidence="3 12">Belongs to the TPP enzyme family.</text>
</comment>
<dbReference type="InterPro" id="IPR029061">
    <property type="entry name" value="THDP-binding"/>
</dbReference>
<dbReference type="SUPFAM" id="SSF52467">
    <property type="entry name" value="DHS-like NAD/FAD-binding domain"/>
    <property type="match status" value="1"/>
</dbReference>
<dbReference type="PANTHER" id="PTHR18968:SF13">
    <property type="entry name" value="ACETOLACTATE SYNTHASE CATALYTIC SUBUNIT, MITOCHONDRIAL"/>
    <property type="match status" value="1"/>
</dbReference>
<comment type="cofactor">
    <cofactor evidence="12">
        <name>Mg(2+)</name>
        <dbReference type="ChEBI" id="CHEBI:18420"/>
    </cofactor>
    <text evidence="12">Binds 1 Mg(2+) ion per subunit.</text>
</comment>
<reference evidence="16 17" key="1">
    <citation type="submission" date="2023-08" db="EMBL/GenBank/DDBJ databases">
        <authorList>
            <person name="Park J.-S."/>
        </authorList>
    </citation>
    <scope>NUCLEOTIDE SEQUENCE [LARGE SCALE GENOMIC DNA]</scope>
    <source>
        <strain evidence="16 17">2205SS18-9</strain>
    </source>
</reference>
<keyword evidence="10 12" id="KW-0100">Branched-chain amino acid biosynthesis</keyword>
<dbReference type="Gene3D" id="3.40.50.970">
    <property type="match status" value="2"/>
</dbReference>
<comment type="catalytic activity">
    <reaction evidence="11 12">
        <text>2 pyruvate + H(+) = (2S)-2-acetolactate + CO2</text>
        <dbReference type="Rhea" id="RHEA:25249"/>
        <dbReference type="ChEBI" id="CHEBI:15361"/>
        <dbReference type="ChEBI" id="CHEBI:15378"/>
        <dbReference type="ChEBI" id="CHEBI:16526"/>
        <dbReference type="ChEBI" id="CHEBI:58476"/>
        <dbReference type="EC" id="2.2.1.6"/>
    </reaction>
</comment>
<dbReference type="InterPro" id="IPR011766">
    <property type="entry name" value="TPP_enzyme_TPP-bd"/>
</dbReference>
<dbReference type="NCBIfam" id="TIGR00118">
    <property type="entry name" value="acolac_lg"/>
    <property type="match status" value="1"/>
</dbReference>
<dbReference type="CDD" id="cd07035">
    <property type="entry name" value="TPP_PYR_POX_like"/>
    <property type="match status" value="1"/>
</dbReference>
<dbReference type="InterPro" id="IPR012001">
    <property type="entry name" value="Thiamin_PyroP_enz_TPP-bd_dom"/>
</dbReference>
<dbReference type="Gene3D" id="3.40.50.1220">
    <property type="entry name" value="TPP-binding domain"/>
    <property type="match status" value="1"/>
</dbReference>
<evidence type="ECO:0000256" key="10">
    <source>
        <dbReference type="ARBA" id="ARBA00023304"/>
    </source>
</evidence>
<keyword evidence="6 12" id="KW-0808">Transferase</keyword>
<dbReference type="InterPro" id="IPR012846">
    <property type="entry name" value="Acetolactate_synth_lsu"/>
</dbReference>
<proteinExistence type="inferred from homology"/>
<comment type="cofactor">
    <cofactor evidence="12">
        <name>thiamine diphosphate</name>
        <dbReference type="ChEBI" id="CHEBI:58937"/>
    </cofactor>
    <text evidence="12">Binds 1 thiamine pyrophosphate per subunit.</text>
</comment>
<evidence type="ECO:0000256" key="5">
    <source>
        <dbReference type="ARBA" id="ARBA00022605"/>
    </source>
</evidence>
<feature type="domain" description="Thiamine pyrophosphate enzyme N-terminal TPP-binding" evidence="15">
    <location>
        <begin position="24"/>
        <end position="138"/>
    </location>
</feature>
<dbReference type="InterPro" id="IPR045229">
    <property type="entry name" value="TPP_enz"/>
</dbReference>
<dbReference type="SUPFAM" id="SSF52518">
    <property type="entry name" value="Thiamin diphosphate-binding fold (THDP-binding)"/>
    <property type="match status" value="2"/>
</dbReference>
<keyword evidence="7 12" id="KW-0479">Metal-binding</keyword>
<keyword evidence="17" id="KW-1185">Reference proteome</keyword>
<evidence type="ECO:0000256" key="2">
    <source>
        <dbReference type="ARBA" id="ARBA00005025"/>
    </source>
</evidence>
<evidence type="ECO:0000256" key="6">
    <source>
        <dbReference type="ARBA" id="ARBA00022679"/>
    </source>
</evidence>
<name>A0ABT9J3P3_9BACL</name>
<keyword evidence="9 12" id="KW-0786">Thiamine pyrophosphate</keyword>
<dbReference type="RefSeq" id="WP_305993543.1">
    <property type="nucleotide sequence ID" value="NZ_JAVAMP010000013.1"/>
</dbReference>
<keyword evidence="5 12" id="KW-0028">Amino-acid biosynthesis</keyword>
<evidence type="ECO:0000256" key="12">
    <source>
        <dbReference type="RuleBase" id="RU003591"/>
    </source>
</evidence>
<dbReference type="PANTHER" id="PTHR18968">
    <property type="entry name" value="THIAMINE PYROPHOSPHATE ENZYMES"/>
    <property type="match status" value="1"/>
</dbReference>
<comment type="pathway">
    <text evidence="1 12">Amino-acid biosynthesis; L-isoleucine biosynthesis; L-isoleucine from 2-oxobutanoate: step 1/4.</text>
</comment>
<accession>A0ABT9J3P3</accession>
<dbReference type="InterPro" id="IPR012000">
    <property type="entry name" value="Thiamin_PyroP_enz_cen_dom"/>
</dbReference>
<evidence type="ECO:0000256" key="8">
    <source>
        <dbReference type="ARBA" id="ARBA00022842"/>
    </source>
</evidence>
<dbReference type="InterPro" id="IPR000399">
    <property type="entry name" value="TPP-bd_CS"/>
</dbReference>
<protein>
    <recommendedName>
        <fullName evidence="4 12">Acetolactate synthase</fullName>
        <ecNumber evidence="4 12">2.2.1.6</ecNumber>
    </recommendedName>
</protein>
<dbReference type="EC" id="2.2.1.6" evidence="4 12"/>
<evidence type="ECO:0000313" key="16">
    <source>
        <dbReference type="EMBL" id="MDP5276232.1"/>
    </source>
</evidence>
<sequence>MSTQTFKETNEELYNKLMQPDVISGSEILLRSLLLEGVDCVFGYPGGAVLYIYDAMHGNPDFNHLLTRHEQGAIHAADGYARSTGKVGVCIATSGPGATNLVTGIATAYMDSVPLVVITGNVMSTAIGTDAFQEADITGITMPITKHSYLVRDVKDLSKTVHEAFHIASTGRKGPVLIDIPKDVSAHKTQFTYDKKINIRGYNPTVTPNKLQVDRLVKAIEEAKKPVILAGGGVVYAGAHEELLEFVNKTKIPTITTLLGIGGFPSSNDLWLGMPGMHGTYTANKAIQNCDLLIGIGARFDDRVTMKVEGFAPNAKIAHIDVDPAEVGKVVETAIPCVGDVKKVLEMANQKAKAAQSEEWIEELQQMKRDFPLKYKDSDNLKPQFVIEMIHETTNGEAIVTTDVGQHQMWSAQFYRFNHPRSWITSGGLGTMGFGFPAAIGAQKGNPDRLVVSINGDGGMQMCSQELAICAINNIPVKIVVINNQVLGMVRQWQEIIYDHRYSHIDLSGSPDFVKLAEAYGVKGLRATNKEEARQVWQEALDTPGPVLIDFVVEKHENVFPMVTQGSTIDDMLMGDS</sequence>
<dbReference type="GO" id="GO:0003984">
    <property type="term" value="F:acetolactate synthase activity"/>
    <property type="evidence" value="ECO:0007669"/>
    <property type="project" value="UniProtKB-EC"/>
</dbReference>
<evidence type="ECO:0000259" key="13">
    <source>
        <dbReference type="Pfam" id="PF00205"/>
    </source>
</evidence>